<proteinExistence type="predicted"/>
<evidence type="ECO:0000313" key="2">
    <source>
        <dbReference type="EMBL" id="KAK7555726.1"/>
    </source>
</evidence>
<keyword evidence="1" id="KW-1133">Transmembrane helix</keyword>
<comment type="caution">
    <text evidence="2">The sequence shown here is derived from an EMBL/GenBank/DDBJ whole genome shotgun (WGS) entry which is preliminary data.</text>
</comment>
<reference evidence="2 3" key="1">
    <citation type="submission" date="2024-04" db="EMBL/GenBank/DDBJ databases">
        <title>Phyllosticta paracitricarpa is synonymous to the EU quarantine fungus P. citricarpa based on phylogenomic analyses.</title>
        <authorList>
            <consortium name="Lawrence Berkeley National Laboratory"/>
            <person name="Van Ingen-Buijs V.A."/>
            <person name="Van Westerhoven A.C."/>
            <person name="Haridas S."/>
            <person name="Skiadas P."/>
            <person name="Martin F."/>
            <person name="Groenewald J.Z."/>
            <person name="Crous P.W."/>
            <person name="Seidl M.F."/>
        </authorList>
    </citation>
    <scope>NUCLEOTIDE SEQUENCE [LARGE SCALE GENOMIC DNA]</scope>
    <source>
        <strain evidence="2 3">CBS 122670</strain>
    </source>
</reference>
<dbReference type="Proteomes" id="UP001365128">
    <property type="component" value="Unassembled WGS sequence"/>
</dbReference>
<evidence type="ECO:0008006" key="4">
    <source>
        <dbReference type="Google" id="ProtNLM"/>
    </source>
</evidence>
<evidence type="ECO:0000256" key="1">
    <source>
        <dbReference type="SAM" id="Phobius"/>
    </source>
</evidence>
<feature type="transmembrane region" description="Helical" evidence="1">
    <location>
        <begin position="47"/>
        <end position="66"/>
    </location>
</feature>
<keyword evidence="1" id="KW-0812">Transmembrane</keyword>
<name>A0ABR1MT96_9PEZI</name>
<sequence>MWRETSVVGFRDGKLATSSYLLCLMDTDQWKAALSSRPLPRRRTRSNAEFVVCPVVLWLVGCIRVLVLPGAVVWVLRGFLWVVLALSFARLRPISFSFSSLLQKFMFFQFALPVSFVEIPTSLQWIVVAFSWLQDGVELDFYMAFPGYVRVERWRRCLQKW</sequence>
<keyword evidence="1" id="KW-0472">Membrane</keyword>
<protein>
    <recommendedName>
        <fullName evidence="4">Transmembrane protein</fullName>
    </recommendedName>
</protein>
<dbReference type="EMBL" id="JBBPDW010000002">
    <property type="protein sequence ID" value="KAK7555726.1"/>
    <property type="molecule type" value="Genomic_DNA"/>
</dbReference>
<feature type="transmembrane region" description="Helical" evidence="1">
    <location>
        <begin position="72"/>
        <end position="89"/>
    </location>
</feature>
<evidence type="ECO:0000313" key="3">
    <source>
        <dbReference type="Proteomes" id="UP001365128"/>
    </source>
</evidence>
<organism evidence="2 3">
    <name type="scientific">Phyllosticta citricarpa</name>
    <dbReference type="NCBI Taxonomy" id="55181"/>
    <lineage>
        <taxon>Eukaryota</taxon>
        <taxon>Fungi</taxon>
        <taxon>Dikarya</taxon>
        <taxon>Ascomycota</taxon>
        <taxon>Pezizomycotina</taxon>
        <taxon>Dothideomycetes</taxon>
        <taxon>Dothideomycetes incertae sedis</taxon>
        <taxon>Botryosphaeriales</taxon>
        <taxon>Phyllostictaceae</taxon>
        <taxon>Phyllosticta</taxon>
    </lineage>
</organism>
<feature type="transmembrane region" description="Helical" evidence="1">
    <location>
        <begin position="110"/>
        <end position="133"/>
    </location>
</feature>
<keyword evidence="3" id="KW-1185">Reference proteome</keyword>
<gene>
    <name evidence="2" type="ORF">IWX46DRAFT_587930</name>
</gene>
<accession>A0ABR1MT96</accession>